<keyword evidence="15" id="KW-1185">Reference proteome</keyword>
<organism evidence="14 15">
    <name type="scientific">Rubus argutus</name>
    <name type="common">Southern blackberry</name>
    <dbReference type="NCBI Taxonomy" id="59490"/>
    <lineage>
        <taxon>Eukaryota</taxon>
        <taxon>Viridiplantae</taxon>
        <taxon>Streptophyta</taxon>
        <taxon>Embryophyta</taxon>
        <taxon>Tracheophyta</taxon>
        <taxon>Spermatophyta</taxon>
        <taxon>Magnoliopsida</taxon>
        <taxon>eudicotyledons</taxon>
        <taxon>Gunneridae</taxon>
        <taxon>Pentapetalae</taxon>
        <taxon>rosids</taxon>
        <taxon>fabids</taxon>
        <taxon>Rosales</taxon>
        <taxon>Rosaceae</taxon>
        <taxon>Rosoideae</taxon>
        <taxon>Rosoideae incertae sedis</taxon>
        <taxon>Rubus</taxon>
    </lineage>
</organism>
<dbReference type="EMBL" id="JBEDUW010000002">
    <property type="protein sequence ID" value="KAK9942146.1"/>
    <property type="molecule type" value="Genomic_DNA"/>
</dbReference>
<name>A0AAW1Y0X2_RUBAR</name>
<dbReference type="PANTHER" id="PTHR34590:SF15">
    <property type="entry name" value="PROTEIN KINASE DOMAIN-CONTAINING PROTEIN"/>
    <property type="match status" value="1"/>
</dbReference>
<evidence type="ECO:0000256" key="7">
    <source>
        <dbReference type="ARBA" id="ARBA00022777"/>
    </source>
</evidence>
<dbReference type="InterPro" id="IPR045272">
    <property type="entry name" value="ANXUR1/2-like"/>
</dbReference>
<evidence type="ECO:0000259" key="13">
    <source>
        <dbReference type="Pfam" id="PF12819"/>
    </source>
</evidence>
<evidence type="ECO:0000313" key="14">
    <source>
        <dbReference type="EMBL" id="KAK9942146.1"/>
    </source>
</evidence>
<dbReference type="InterPro" id="IPR024788">
    <property type="entry name" value="Malectin-like_Carb-bd_dom"/>
</dbReference>
<keyword evidence="9" id="KW-1133">Transmembrane helix</keyword>
<evidence type="ECO:0000256" key="5">
    <source>
        <dbReference type="ARBA" id="ARBA00022729"/>
    </source>
</evidence>
<keyword evidence="6" id="KW-0547">Nucleotide-binding</keyword>
<keyword evidence="3" id="KW-0808">Transferase</keyword>
<evidence type="ECO:0000256" key="12">
    <source>
        <dbReference type="SAM" id="SignalP"/>
    </source>
</evidence>
<dbReference type="AlphaFoldDB" id="A0AAW1Y0X2"/>
<comment type="caution">
    <text evidence="14">The sequence shown here is derived from an EMBL/GenBank/DDBJ whole genome shotgun (WGS) entry which is preliminary data.</text>
</comment>
<dbReference type="FunFam" id="2.60.120.430:FF:000007">
    <property type="entry name" value="FERONIA receptor-like kinase"/>
    <property type="match status" value="1"/>
</dbReference>
<keyword evidence="10" id="KW-0472">Membrane</keyword>
<keyword evidence="8" id="KW-0067">ATP-binding</keyword>
<evidence type="ECO:0000256" key="3">
    <source>
        <dbReference type="ARBA" id="ARBA00022679"/>
    </source>
</evidence>
<proteinExistence type="predicted"/>
<reference evidence="14 15" key="1">
    <citation type="journal article" date="2023" name="G3 (Bethesda)">
        <title>A chromosome-length genome assembly and annotation of blackberry (Rubus argutus, cv. 'Hillquist').</title>
        <authorList>
            <person name="Bruna T."/>
            <person name="Aryal R."/>
            <person name="Dudchenko O."/>
            <person name="Sargent D.J."/>
            <person name="Mead D."/>
            <person name="Buti M."/>
            <person name="Cavallini A."/>
            <person name="Hytonen T."/>
            <person name="Andres J."/>
            <person name="Pham M."/>
            <person name="Weisz D."/>
            <person name="Mascagni F."/>
            <person name="Usai G."/>
            <person name="Natali L."/>
            <person name="Bassil N."/>
            <person name="Fernandez G.E."/>
            <person name="Lomsadze A."/>
            <person name="Armour M."/>
            <person name="Olukolu B."/>
            <person name="Poorten T."/>
            <person name="Britton C."/>
            <person name="Davik J."/>
            <person name="Ashrafi H."/>
            <person name="Aiden E.L."/>
            <person name="Borodovsky M."/>
            <person name="Worthington M."/>
        </authorList>
    </citation>
    <scope>NUCLEOTIDE SEQUENCE [LARGE SCALE GENOMIC DNA]</scope>
    <source>
        <strain evidence="14">PI 553951</strain>
    </source>
</reference>
<dbReference type="FunFam" id="2.60.120.430:FF:000003">
    <property type="entry name" value="FERONIA receptor-like kinase"/>
    <property type="match status" value="1"/>
</dbReference>
<dbReference type="GO" id="GO:0016020">
    <property type="term" value="C:membrane"/>
    <property type="evidence" value="ECO:0007669"/>
    <property type="project" value="UniProtKB-SubCell"/>
</dbReference>
<dbReference type="Proteomes" id="UP001457282">
    <property type="component" value="Unassembled WGS sequence"/>
</dbReference>
<dbReference type="Gene3D" id="2.60.120.430">
    <property type="entry name" value="Galactose-binding lectin"/>
    <property type="match status" value="2"/>
</dbReference>
<evidence type="ECO:0000256" key="10">
    <source>
        <dbReference type="ARBA" id="ARBA00023136"/>
    </source>
</evidence>
<feature type="domain" description="Malectin-like" evidence="13">
    <location>
        <begin position="84"/>
        <end position="410"/>
    </location>
</feature>
<dbReference type="GO" id="GO:0004674">
    <property type="term" value="F:protein serine/threonine kinase activity"/>
    <property type="evidence" value="ECO:0007669"/>
    <property type="project" value="UniProtKB-KW"/>
</dbReference>
<feature type="signal peptide" evidence="12">
    <location>
        <begin position="1"/>
        <end position="19"/>
    </location>
</feature>
<evidence type="ECO:0000256" key="11">
    <source>
        <dbReference type="ARBA" id="ARBA00023180"/>
    </source>
</evidence>
<protein>
    <recommendedName>
        <fullName evidence="13">Malectin-like domain-containing protein</fullName>
    </recommendedName>
</protein>
<feature type="chain" id="PRO_5043710658" description="Malectin-like domain-containing protein" evidence="12">
    <location>
        <begin position="20"/>
        <end position="465"/>
    </location>
</feature>
<keyword evidence="5 12" id="KW-0732">Signal</keyword>
<evidence type="ECO:0000256" key="6">
    <source>
        <dbReference type="ARBA" id="ARBA00022741"/>
    </source>
</evidence>
<evidence type="ECO:0000313" key="15">
    <source>
        <dbReference type="Proteomes" id="UP001457282"/>
    </source>
</evidence>
<dbReference type="GO" id="GO:0005524">
    <property type="term" value="F:ATP binding"/>
    <property type="evidence" value="ECO:0007669"/>
    <property type="project" value="UniProtKB-KW"/>
</dbReference>
<comment type="subcellular location">
    <subcellularLocation>
        <location evidence="1">Membrane</location>
        <topology evidence="1">Single-pass type I membrane protein</topology>
    </subcellularLocation>
</comment>
<sequence length="465" mass="51762">MEQILIPFLLLHILTLLEAAQSPPPPPSSPSPPPPIYTPFDDITIACGNFGQHLSNSDSRTWSGDINSTLFSPIQDGDSNATSQFRKAPPSLSASASQVPYTTARLSYSEFTYRIPISPGKKFVRFHFNPASYLDFHSSNALFSVTADDYALLTDFRASTLLMREFCVALDTKHSLNITFTPSKDAYAFINGIEIVSMPTNLYTTSVRSIGSDTPYSVDSTKALDMVYRINIGGQPINATGDTRMYRKWDSADDMYLDGLSKKFSVVTENNTLELNFVEIPEYTAPKEVYRTGRSMGMNKTINTSYNLTWAFPVDSDFSYLVRLHFCEFDSDITKSGERTFVIYIANQTAEPGADIIQWSGGNGIPVYRDYIVLMPGPRSQKKVNLSISFRVDWLTEYEDAMLNGLEIFKLIDPKGQIGSNPDPKMTPHSTSTRVLAQSTRVIALIVAGCSFRHTCVLCPRILGF</sequence>
<dbReference type="Pfam" id="PF12819">
    <property type="entry name" value="Malectin_like"/>
    <property type="match status" value="1"/>
</dbReference>
<evidence type="ECO:0000256" key="9">
    <source>
        <dbReference type="ARBA" id="ARBA00022989"/>
    </source>
</evidence>
<evidence type="ECO:0000256" key="1">
    <source>
        <dbReference type="ARBA" id="ARBA00004479"/>
    </source>
</evidence>
<keyword evidence="11" id="KW-0325">Glycoprotein</keyword>
<accession>A0AAW1Y0X2</accession>
<keyword evidence="4" id="KW-0812">Transmembrane</keyword>
<keyword evidence="2" id="KW-0723">Serine/threonine-protein kinase</keyword>
<dbReference type="GO" id="GO:0004714">
    <property type="term" value="F:transmembrane receptor protein tyrosine kinase activity"/>
    <property type="evidence" value="ECO:0007669"/>
    <property type="project" value="InterPro"/>
</dbReference>
<dbReference type="PANTHER" id="PTHR34590">
    <property type="entry name" value="OS03G0124300 PROTEIN-RELATED"/>
    <property type="match status" value="1"/>
</dbReference>
<evidence type="ECO:0000256" key="2">
    <source>
        <dbReference type="ARBA" id="ARBA00022527"/>
    </source>
</evidence>
<evidence type="ECO:0000256" key="4">
    <source>
        <dbReference type="ARBA" id="ARBA00022692"/>
    </source>
</evidence>
<keyword evidence="7" id="KW-0418">Kinase</keyword>
<gene>
    <name evidence="14" type="ORF">M0R45_007830</name>
</gene>
<evidence type="ECO:0000256" key="8">
    <source>
        <dbReference type="ARBA" id="ARBA00022840"/>
    </source>
</evidence>